<feature type="binding site" evidence="14">
    <location>
        <begin position="313"/>
        <end position="316"/>
    </location>
    <ligand>
        <name>FAD</name>
        <dbReference type="ChEBI" id="CHEBI:57692"/>
    </ligand>
</feature>
<dbReference type="EC" id="1.8.1.4" evidence="3 16"/>
<feature type="binding site" evidence="14">
    <location>
        <begin position="141"/>
        <end position="143"/>
    </location>
    <ligand>
        <name>FAD</name>
        <dbReference type="ChEBI" id="CHEBI:57692"/>
    </ligand>
</feature>
<keyword evidence="11 16" id="KW-0676">Redox-active center</keyword>
<dbReference type="Pfam" id="PF07992">
    <property type="entry name" value="Pyr_redox_2"/>
    <property type="match status" value="1"/>
</dbReference>
<dbReference type="FunFam" id="3.30.390.30:FF:000001">
    <property type="entry name" value="Dihydrolipoyl dehydrogenase"/>
    <property type="match status" value="1"/>
</dbReference>
<keyword evidence="14" id="KW-0547">Nucleotide-binding</keyword>
<dbReference type="InterPro" id="IPR004099">
    <property type="entry name" value="Pyr_nucl-diS_OxRdtase_dimer"/>
</dbReference>
<evidence type="ECO:0000256" key="14">
    <source>
        <dbReference type="PIRSR" id="PIRSR000350-3"/>
    </source>
</evidence>
<accession>A0A1G5RZI4</accession>
<evidence type="ECO:0000313" key="20">
    <source>
        <dbReference type="Proteomes" id="UP000199208"/>
    </source>
</evidence>
<dbReference type="PRINTS" id="PR00411">
    <property type="entry name" value="PNDRDTASEI"/>
</dbReference>
<evidence type="ECO:0000256" key="8">
    <source>
        <dbReference type="ARBA" id="ARBA00023002"/>
    </source>
</evidence>
<comment type="subcellular location">
    <subcellularLocation>
        <location evidence="1">Cytoplasm</location>
    </subcellularLocation>
</comment>
<keyword evidence="8 16" id="KW-0560">Oxidoreductase</keyword>
<dbReference type="PROSITE" id="PS00076">
    <property type="entry name" value="PYRIDINE_REDOX_1"/>
    <property type="match status" value="1"/>
</dbReference>
<evidence type="ECO:0000313" key="19">
    <source>
        <dbReference type="EMBL" id="SCZ78871.1"/>
    </source>
</evidence>
<evidence type="ECO:0000256" key="7">
    <source>
        <dbReference type="ARBA" id="ARBA00022827"/>
    </source>
</evidence>
<dbReference type="Gene3D" id="3.50.50.60">
    <property type="entry name" value="FAD/NAD(P)-binding domain"/>
    <property type="match status" value="2"/>
</dbReference>
<evidence type="ECO:0000256" key="5">
    <source>
        <dbReference type="ARBA" id="ARBA00022490"/>
    </source>
</evidence>
<evidence type="ECO:0000256" key="9">
    <source>
        <dbReference type="ARBA" id="ARBA00023027"/>
    </source>
</evidence>
<evidence type="ECO:0000256" key="12">
    <source>
        <dbReference type="ARBA" id="ARBA00049187"/>
    </source>
</evidence>
<organism evidence="19 20">
    <name type="scientific">Acidaminobacter hydrogenoformans DSM 2784</name>
    <dbReference type="NCBI Taxonomy" id="1120920"/>
    <lineage>
        <taxon>Bacteria</taxon>
        <taxon>Bacillati</taxon>
        <taxon>Bacillota</taxon>
        <taxon>Clostridia</taxon>
        <taxon>Peptostreptococcales</taxon>
        <taxon>Acidaminobacteraceae</taxon>
        <taxon>Acidaminobacter</taxon>
    </lineage>
</organism>
<dbReference type="InterPro" id="IPR006258">
    <property type="entry name" value="Lipoamide_DH"/>
</dbReference>
<dbReference type="PIRSF" id="PIRSF000350">
    <property type="entry name" value="Mercury_reductase_MerA"/>
    <property type="match status" value="1"/>
</dbReference>
<feature type="disulfide bond" description="Redox-active" evidence="15">
    <location>
        <begin position="40"/>
        <end position="45"/>
    </location>
</feature>
<comment type="catalytic activity">
    <reaction evidence="12 16">
        <text>N(6)-[(R)-dihydrolipoyl]-L-lysyl-[protein] + NAD(+) = N(6)-[(R)-lipoyl]-L-lysyl-[protein] + NADH + H(+)</text>
        <dbReference type="Rhea" id="RHEA:15045"/>
        <dbReference type="Rhea" id="RHEA-COMP:10474"/>
        <dbReference type="Rhea" id="RHEA-COMP:10475"/>
        <dbReference type="ChEBI" id="CHEBI:15378"/>
        <dbReference type="ChEBI" id="CHEBI:57540"/>
        <dbReference type="ChEBI" id="CHEBI:57945"/>
        <dbReference type="ChEBI" id="CHEBI:83099"/>
        <dbReference type="ChEBI" id="CHEBI:83100"/>
        <dbReference type="EC" id="1.8.1.4"/>
    </reaction>
</comment>
<dbReference type="PRINTS" id="PR00368">
    <property type="entry name" value="FADPNR"/>
</dbReference>
<dbReference type="Gene3D" id="3.30.390.30">
    <property type="match status" value="1"/>
</dbReference>
<keyword evidence="7 14" id="KW-0274">FAD</keyword>
<reference evidence="19 20" key="1">
    <citation type="submission" date="2016-10" db="EMBL/GenBank/DDBJ databases">
        <authorList>
            <person name="de Groot N.N."/>
        </authorList>
    </citation>
    <scope>NUCLEOTIDE SEQUENCE [LARGE SCALE GENOMIC DNA]</scope>
    <source>
        <strain evidence="19 20">DSM 2784</strain>
    </source>
</reference>
<dbReference type="RefSeq" id="WP_092590248.1">
    <property type="nucleotide sequence ID" value="NZ_FMWL01000005.1"/>
</dbReference>
<comment type="cofactor">
    <cofactor evidence="14 16">
        <name>FAD</name>
        <dbReference type="ChEBI" id="CHEBI:57692"/>
    </cofactor>
    <text evidence="14 16">Binds 1 FAD per subunit.</text>
</comment>
<evidence type="ECO:0000256" key="13">
    <source>
        <dbReference type="PIRSR" id="PIRSR000350-2"/>
    </source>
</evidence>
<keyword evidence="20" id="KW-1185">Reference proteome</keyword>
<keyword evidence="5" id="KW-0963">Cytoplasm</keyword>
<keyword evidence="9 14" id="KW-0520">NAD</keyword>
<dbReference type="InterPro" id="IPR016156">
    <property type="entry name" value="FAD/NAD-linked_Rdtase_dimer_sf"/>
</dbReference>
<dbReference type="PANTHER" id="PTHR22912">
    <property type="entry name" value="DISULFIDE OXIDOREDUCTASE"/>
    <property type="match status" value="1"/>
</dbReference>
<evidence type="ECO:0000256" key="16">
    <source>
        <dbReference type="RuleBase" id="RU003692"/>
    </source>
</evidence>
<dbReference type="NCBIfam" id="TIGR01350">
    <property type="entry name" value="lipoamide_DH"/>
    <property type="match status" value="1"/>
</dbReference>
<dbReference type="InterPro" id="IPR001100">
    <property type="entry name" value="Pyr_nuc-diS_OxRdtase"/>
</dbReference>
<evidence type="ECO:0000256" key="1">
    <source>
        <dbReference type="ARBA" id="ARBA00004496"/>
    </source>
</evidence>
<dbReference type="AlphaFoldDB" id="A0A1G5RZI4"/>
<proteinExistence type="inferred from homology"/>
<evidence type="ECO:0000256" key="10">
    <source>
        <dbReference type="ARBA" id="ARBA00023157"/>
    </source>
</evidence>
<dbReference type="SUPFAM" id="SSF51905">
    <property type="entry name" value="FAD/NAD(P)-binding domain"/>
    <property type="match status" value="1"/>
</dbReference>
<feature type="binding site" evidence="14">
    <location>
        <position position="267"/>
    </location>
    <ligand>
        <name>NAD(+)</name>
        <dbReference type="ChEBI" id="CHEBI:57540"/>
    </ligand>
</feature>
<evidence type="ECO:0000256" key="15">
    <source>
        <dbReference type="PIRSR" id="PIRSR000350-4"/>
    </source>
</evidence>
<gene>
    <name evidence="19" type="ORF">SAMN03080599_01484</name>
</gene>
<dbReference type="Pfam" id="PF02852">
    <property type="entry name" value="Pyr_redox_dim"/>
    <property type="match status" value="1"/>
</dbReference>
<evidence type="ECO:0000256" key="2">
    <source>
        <dbReference type="ARBA" id="ARBA00007532"/>
    </source>
</evidence>
<dbReference type="Proteomes" id="UP000199208">
    <property type="component" value="Unassembled WGS sequence"/>
</dbReference>
<comment type="miscellaneous">
    <text evidence="16">The active site is a redox-active disulfide bond.</text>
</comment>
<feature type="domain" description="FAD/NAD(P)-binding" evidence="18">
    <location>
        <begin position="4"/>
        <end position="322"/>
    </location>
</feature>
<evidence type="ECO:0000256" key="3">
    <source>
        <dbReference type="ARBA" id="ARBA00012608"/>
    </source>
</evidence>
<dbReference type="PANTHER" id="PTHR22912:SF217">
    <property type="entry name" value="DIHYDROLIPOYL DEHYDROGENASE"/>
    <property type="match status" value="1"/>
</dbReference>
<comment type="similarity">
    <text evidence="2 16">Belongs to the class-I pyridine nucleotide-disulfide oxidoreductase family.</text>
</comment>
<feature type="domain" description="Pyridine nucleotide-disulphide oxidoreductase dimerisation" evidence="17">
    <location>
        <begin position="341"/>
        <end position="449"/>
    </location>
</feature>
<feature type="binding site" evidence="14">
    <location>
        <begin position="178"/>
        <end position="185"/>
    </location>
    <ligand>
        <name>NAD(+)</name>
        <dbReference type="ChEBI" id="CHEBI:57540"/>
    </ligand>
</feature>
<evidence type="ECO:0000259" key="18">
    <source>
        <dbReference type="Pfam" id="PF07992"/>
    </source>
</evidence>
<feature type="binding site" evidence="14">
    <location>
        <position position="307"/>
    </location>
    <ligand>
        <name>FAD</name>
        <dbReference type="ChEBI" id="CHEBI:57692"/>
    </ligand>
</feature>
<dbReference type="GO" id="GO:0050660">
    <property type="term" value="F:flavin adenine dinucleotide binding"/>
    <property type="evidence" value="ECO:0007669"/>
    <property type="project" value="InterPro"/>
</dbReference>
<name>A0A1G5RZI4_9FIRM</name>
<dbReference type="GO" id="GO:0006103">
    <property type="term" value="P:2-oxoglutarate metabolic process"/>
    <property type="evidence" value="ECO:0007669"/>
    <property type="project" value="TreeGrafter"/>
</dbReference>
<dbReference type="GO" id="GO:0004148">
    <property type="term" value="F:dihydrolipoyl dehydrogenase (NADH) activity"/>
    <property type="evidence" value="ECO:0007669"/>
    <property type="project" value="UniProtKB-EC"/>
</dbReference>
<dbReference type="InterPro" id="IPR036188">
    <property type="entry name" value="FAD/NAD-bd_sf"/>
</dbReference>
<evidence type="ECO:0000256" key="4">
    <source>
        <dbReference type="ARBA" id="ARBA00016961"/>
    </source>
</evidence>
<dbReference type="InterPro" id="IPR012999">
    <property type="entry name" value="Pyr_OxRdtase_I_AS"/>
</dbReference>
<feature type="active site" description="Proton acceptor" evidence="13">
    <location>
        <position position="439"/>
    </location>
</feature>
<evidence type="ECO:0000256" key="6">
    <source>
        <dbReference type="ARBA" id="ARBA00022630"/>
    </source>
</evidence>
<keyword evidence="6 16" id="KW-0285">Flavoprotein</keyword>
<sequence>MEKDLLIIGGGPGGYVAAIRGAQLGMDVALVEADRIGGTCLNRGCIPTKALYANAQLMDKLAHADSFGIKVDGYQMDMGQVMDRKDSVVDQLVKGTDKVVEDNGVLILRGFASFLSSEAVEVKLHDGTTEVIKAKSVIIATGSVPSSPPVPGNDLPGVIDSDQLLEMRELPKRMVVAGSGVIGMEFASIYNSFGSEVTVISSTLLKRIDKDIVKRLPLILKKRGLKLHDGARAKEIRKTDTGLLMIATNKKGETIEVEADVVLMAVGRRAFVDGLKLEAAGVIFDGNGIPVDNKFQTNVPNIYAIGDVLGGVMLAHVASHHGIACVEGIATGEAPHHGSTVPDCIFIDPQIAYAGLTEEQAVAKGYEIKTGKFNFVANGKALSMGETDGFVKVIADASTLKILGVHIMGPHASDLIHEASLAIDHQMDVHAIGNSIHAHPTLAEALHEAVLNVTDAAIHISPTKKKK</sequence>
<evidence type="ECO:0000256" key="11">
    <source>
        <dbReference type="ARBA" id="ARBA00023284"/>
    </source>
</evidence>
<evidence type="ECO:0000259" key="17">
    <source>
        <dbReference type="Pfam" id="PF02852"/>
    </source>
</evidence>
<dbReference type="STRING" id="1120920.SAMN03080599_01484"/>
<feature type="binding site" evidence="14">
    <location>
        <position position="49"/>
    </location>
    <ligand>
        <name>FAD</name>
        <dbReference type="ChEBI" id="CHEBI:57692"/>
    </ligand>
</feature>
<dbReference type="InterPro" id="IPR023753">
    <property type="entry name" value="FAD/NAD-binding_dom"/>
</dbReference>
<dbReference type="InterPro" id="IPR050151">
    <property type="entry name" value="Class-I_Pyr_Nuc-Dis_Oxidored"/>
</dbReference>
<dbReference type="SUPFAM" id="SSF55424">
    <property type="entry name" value="FAD/NAD-linked reductases, dimerisation (C-terminal) domain"/>
    <property type="match status" value="1"/>
</dbReference>
<dbReference type="EMBL" id="FMWL01000005">
    <property type="protein sequence ID" value="SCZ78871.1"/>
    <property type="molecule type" value="Genomic_DNA"/>
</dbReference>
<keyword evidence="10" id="KW-1015">Disulfide bond</keyword>
<dbReference type="OrthoDB" id="9807946at2"/>
<dbReference type="GO" id="GO:0005737">
    <property type="term" value="C:cytoplasm"/>
    <property type="evidence" value="ECO:0007669"/>
    <property type="project" value="UniProtKB-SubCell"/>
</dbReference>
<protein>
    <recommendedName>
        <fullName evidence="4 16">Dihydrolipoyl dehydrogenase</fullName>
        <ecNumber evidence="3 16">1.8.1.4</ecNumber>
    </recommendedName>
</protein>